<comment type="subcellular location">
    <subcellularLocation>
        <location evidence="3">Cell projection</location>
        <location evidence="3">Ruffle membrane</location>
    </subcellularLocation>
    <subcellularLocation>
        <location evidence="2">Cytoplasm</location>
    </subcellularLocation>
    <subcellularLocation>
        <location evidence="1">Membrane</location>
        <topology evidence="1">Peripheral membrane protein</topology>
    </subcellularLocation>
</comment>
<evidence type="ECO:0000256" key="4">
    <source>
        <dbReference type="ARBA" id="ARBA00022475"/>
    </source>
</evidence>
<keyword evidence="4" id="KW-1003">Cell membrane</keyword>
<comment type="similarity">
    <text evidence="15">Belongs to the THEM4/THEM5 thioesterase family.</text>
</comment>
<comment type="caution">
    <text evidence="25">The sequence shown here is derived from an EMBL/GenBank/DDBJ whole genome shotgun (WGS) entry which is preliminary data.</text>
</comment>
<comment type="catalytic activity">
    <reaction evidence="19">
        <text>octanoyl-CoA + H2O = octanoate + CoA + H(+)</text>
        <dbReference type="Rhea" id="RHEA:30143"/>
        <dbReference type="ChEBI" id="CHEBI:15377"/>
        <dbReference type="ChEBI" id="CHEBI:15378"/>
        <dbReference type="ChEBI" id="CHEBI:25646"/>
        <dbReference type="ChEBI" id="CHEBI:57287"/>
        <dbReference type="ChEBI" id="CHEBI:57386"/>
    </reaction>
    <physiologicalReaction direction="left-to-right" evidence="19">
        <dbReference type="Rhea" id="RHEA:30144"/>
    </physiologicalReaction>
</comment>
<evidence type="ECO:0000256" key="1">
    <source>
        <dbReference type="ARBA" id="ARBA00004170"/>
    </source>
</evidence>
<keyword evidence="10" id="KW-0443">Lipid metabolism</keyword>
<keyword evidence="5" id="KW-0963">Cytoplasm</keyword>
<dbReference type="PANTHER" id="PTHR12418:SF19">
    <property type="entry name" value="ACYL-COENZYME A THIOESTERASE THEM4"/>
    <property type="match status" value="1"/>
</dbReference>
<evidence type="ECO:0000256" key="19">
    <source>
        <dbReference type="ARBA" id="ARBA00047588"/>
    </source>
</evidence>
<keyword evidence="6" id="KW-0053">Apoptosis</keyword>
<keyword evidence="9" id="KW-0809">Transit peptide</keyword>
<proteinExistence type="inferred from homology"/>
<keyword evidence="26" id="KW-1185">Reference proteome</keyword>
<protein>
    <recommendedName>
        <fullName evidence="17">Acyl-coenzyme A thioesterase THEM4</fullName>
        <ecNumber evidence="16">3.1.2.2</ecNumber>
    </recommendedName>
    <alternativeName>
        <fullName evidence="18">Thioesterase superfamily member 4</fullName>
    </alternativeName>
</protein>
<accession>A0AAW6UDV7</accession>
<evidence type="ECO:0000256" key="22">
    <source>
        <dbReference type="ARBA" id="ARBA00048074"/>
    </source>
</evidence>
<dbReference type="InterPro" id="IPR029069">
    <property type="entry name" value="HotDog_dom_sf"/>
</dbReference>
<comment type="catalytic activity">
    <reaction evidence="22">
        <text>dodecanoyl-CoA + H2O = dodecanoate + CoA + H(+)</text>
        <dbReference type="Rhea" id="RHEA:30135"/>
        <dbReference type="ChEBI" id="CHEBI:15377"/>
        <dbReference type="ChEBI" id="CHEBI:15378"/>
        <dbReference type="ChEBI" id="CHEBI:18262"/>
        <dbReference type="ChEBI" id="CHEBI:57287"/>
        <dbReference type="ChEBI" id="CHEBI:57375"/>
    </reaction>
    <physiologicalReaction direction="left-to-right" evidence="22">
        <dbReference type="Rhea" id="RHEA:30136"/>
    </physiologicalReaction>
</comment>
<dbReference type="GO" id="GO:0006631">
    <property type="term" value="P:fatty acid metabolic process"/>
    <property type="evidence" value="ECO:0007669"/>
    <property type="project" value="UniProtKB-KW"/>
</dbReference>
<dbReference type="Proteomes" id="UP001431532">
    <property type="component" value="Unassembled WGS sequence"/>
</dbReference>
<organism evidence="25 26">
    <name type="scientific">Peloplasma aerotolerans</name>
    <dbReference type="NCBI Taxonomy" id="3044389"/>
    <lineage>
        <taxon>Bacteria</taxon>
        <taxon>Bacillati</taxon>
        <taxon>Mycoplasmatota</taxon>
        <taxon>Mollicutes</taxon>
        <taxon>Acholeplasmatales</taxon>
        <taxon>Acholeplasmataceae</taxon>
        <taxon>Peloplasma</taxon>
    </lineage>
</organism>
<evidence type="ECO:0000256" key="11">
    <source>
        <dbReference type="ARBA" id="ARBA00023136"/>
    </source>
</evidence>
<evidence type="ECO:0000256" key="23">
    <source>
        <dbReference type="ARBA" id="ARBA00048180"/>
    </source>
</evidence>
<dbReference type="SUPFAM" id="SSF54637">
    <property type="entry name" value="Thioesterase/thiol ester dehydrase-isomerase"/>
    <property type="match status" value="1"/>
</dbReference>
<comment type="catalytic activity">
    <reaction evidence="21">
        <text>decanoyl-CoA + H2O = decanoate + CoA + H(+)</text>
        <dbReference type="Rhea" id="RHEA:40059"/>
        <dbReference type="ChEBI" id="CHEBI:15377"/>
        <dbReference type="ChEBI" id="CHEBI:15378"/>
        <dbReference type="ChEBI" id="CHEBI:27689"/>
        <dbReference type="ChEBI" id="CHEBI:57287"/>
        <dbReference type="ChEBI" id="CHEBI:61430"/>
    </reaction>
    <physiologicalReaction direction="left-to-right" evidence="21">
        <dbReference type="Rhea" id="RHEA:40060"/>
    </physiologicalReaction>
</comment>
<feature type="domain" description="Thioesterase" evidence="24">
    <location>
        <begin position="55"/>
        <end position="125"/>
    </location>
</feature>
<evidence type="ECO:0000256" key="20">
    <source>
        <dbReference type="ARBA" id="ARBA00047734"/>
    </source>
</evidence>
<evidence type="ECO:0000256" key="18">
    <source>
        <dbReference type="ARBA" id="ARBA00043210"/>
    </source>
</evidence>
<dbReference type="Gene3D" id="3.10.129.10">
    <property type="entry name" value="Hotdog Thioesterase"/>
    <property type="match status" value="1"/>
</dbReference>
<dbReference type="GO" id="GO:0005737">
    <property type="term" value="C:cytoplasm"/>
    <property type="evidence" value="ECO:0007669"/>
    <property type="project" value="UniProtKB-SubCell"/>
</dbReference>
<dbReference type="InterPro" id="IPR006683">
    <property type="entry name" value="Thioestr_dom"/>
</dbReference>
<comment type="catalytic activity">
    <reaction evidence="23">
        <text>tetradecanoyl-CoA + H2O = tetradecanoate + CoA + H(+)</text>
        <dbReference type="Rhea" id="RHEA:40119"/>
        <dbReference type="ChEBI" id="CHEBI:15377"/>
        <dbReference type="ChEBI" id="CHEBI:15378"/>
        <dbReference type="ChEBI" id="CHEBI:30807"/>
        <dbReference type="ChEBI" id="CHEBI:57287"/>
        <dbReference type="ChEBI" id="CHEBI:57385"/>
    </reaction>
    <physiologicalReaction direction="left-to-right" evidence="23">
        <dbReference type="Rhea" id="RHEA:40120"/>
    </physiologicalReaction>
</comment>
<sequence length="170" mass="19565">MTYKVVRKQNNSHMCFVCGLANDAGLHTSFYELENKRLLAIFKGHEIHQSYPQRMHGGIVSALLDETIGRAILMDNENLWGVTIDMNIRFHKPVPLDQELKVVGYITNLRSRTFEGEGYLCDKNNQILATCKAKYIKQSVDTIVNGEKFVEEQWIYVEDEEPPLSFDLPQ</sequence>
<dbReference type="EC" id="3.1.2.2" evidence="16"/>
<comment type="catalytic activity">
    <reaction evidence="20">
        <text>hexadecanoyl-CoA + H2O = hexadecanoate + CoA + H(+)</text>
        <dbReference type="Rhea" id="RHEA:16645"/>
        <dbReference type="ChEBI" id="CHEBI:7896"/>
        <dbReference type="ChEBI" id="CHEBI:15377"/>
        <dbReference type="ChEBI" id="CHEBI:15378"/>
        <dbReference type="ChEBI" id="CHEBI:57287"/>
        <dbReference type="ChEBI" id="CHEBI:57379"/>
        <dbReference type="EC" id="3.1.2.2"/>
    </reaction>
    <physiologicalReaction direction="left-to-right" evidence="20">
        <dbReference type="Rhea" id="RHEA:16646"/>
    </physiologicalReaction>
</comment>
<evidence type="ECO:0000313" key="26">
    <source>
        <dbReference type="Proteomes" id="UP001431532"/>
    </source>
</evidence>
<evidence type="ECO:0000256" key="14">
    <source>
        <dbReference type="ARBA" id="ARBA00037002"/>
    </source>
</evidence>
<keyword evidence="11" id="KW-0472">Membrane</keyword>
<comment type="catalytic activity">
    <reaction evidence="14">
        <text>(9Z)-octadecenoyl-CoA + H2O = (9Z)-octadecenoate + CoA + H(+)</text>
        <dbReference type="Rhea" id="RHEA:40139"/>
        <dbReference type="ChEBI" id="CHEBI:15377"/>
        <dbReference type="ChEBI" id="CHEBI:15378"/>
        <dbReference type="ChEBI" id="CHEBI:30823"/>
        <dbReference type="ChEBI" id="CHEBI:57287"/>
        <dbReference type="ChEBI" id="CHEBI:57387"/>
    </reaction>
    <physiologicalReaction direction="left-to-right" evidence="14">
        <dbReference type="Rhea" id="RHEA:40140"/>
    </physiologicalReaction>
</comment>
<evidence type="ECO:0000256" key="2">
    <source>
        <dbReference type="ARBA" id="ARBA00004496"/>
    </source>
</evidence>
<dbReference type="GO" id="GO:0016020">
    <property type="term" value="C:membrane"/>
    <property type="evidence" value="ECO:0007669"/>
    <property type="project" value="UniProtKB-SubCell"/>
</dbReference>
<dbReference type="CDD" id="cd03443">
    <property type="entry name" value="PaaI_thioesterase"/>
    <property type="match status" value="1"/>
</dbReference>
<dbReference type="InterPro" id="IPR003736">
    <property type="entry name" value="PAAI_dom"/>
</dbReference>
<evidence type="ECO:0000259" key="24">
    <source>
        <dbReference type="Pfam" id="PF03061"/>
    </source>
</evidence>
<name>A0AAW6UDV7_9MOLU</name>
<evidence type="ECO:0000256" key="8">
    <source>
        <dbReference type="ARBA" id="ARBA00022832"/>
    </source>
</evidence>
<keyword evidence="7 25" id="KW-0378">Hydrolase</keyword>
<evidence type="ECO:0000256" key="17">
    <source>
        <dbReference type="ARBA" id="ARBA00040123"/>
    </source>
</evidence>
<reference evidence="25" key="1">
    <citation type="submission" date="2023-05" db="EMBL/GenBank/DDBJ databases">
        <title>Mariniplasma microaerophilum sp. nov., a novel anaerobic mollicute isolated from terrestrial mud volcano, Taman Peninsula, Russia.</title>
        <authorList>
            <person name="Khomyakova M.A."/>
            <person name="Merkel A.Y."/>
            <person name="Slobodkin A.I."/>
        </authorList>
    </citation>
    <scope>NUCLEOTIDE SEQUENCE</scope>
    <source>
        <strain evidence="25">M4Ah</strain>
    </source>
</reference>
<evidence type="ECO:0000256" key="7">
    <source>
        <dbReference type="ARBA" id="ARBA00022801"/>
    </source>
</evidence>
<keyword evidence="12" id="KW-0966">Cell projection</keyword>
<evidence type="ECO:0000256" key="10">
    <source>
        <dbReference type="ARBA" id="ARBA00023098"/>
    </source>
</evidence>
<dbReference type="GO" id="GO:0016289">
    <property type="term" value="F:acyl-CoA hydrolase activity"/>
    <property type="evidence" value="ECO:0007669"/>
    <property type="project" value="UniProtKB-ARBA"/>
</dbReference>
<evidence type="ECO:0000256" key="16">
    <source>
        <dbReference type="ARBA" id="ARBA00038848"/>
    </source>
</evidence>
<evidence type="ECO:0000256" key="5">
    <source>
        <dbReference type="ARBA" id="ARBA00022490"/>
    </source>
</evidence>
<dbReference type="NCBIfam" id="TIGR00369">
    <property type="entry name" value="unchar_dom_1"/>
    <property type="match status" value="1"/>
</dbReference>
<keyword evidence="8" id="KW-0276">Fatty acid metabolism</keyword>
<evidence type="ECO:0000256" key="6">
    <source>
        <dbReference type="ARBA" id="ARBA00022703"/>
    </source>
</evidence>
<dbReference type="RefSeq" id="WP_282839608.1">
    <property type="nucleotide sequence ID" value="NZ_JASCXW010000019.1"/>
</dbReference>
<comment type="catalytic activity">
    <reaction evidence="13">
        <text>(5Z,8Z,11Z,14Z)-eicosatetraenoyl-CoA + H2O = (5Z,8Z,11Z,14Z)-eicosatetraenoate + CoA + H(+)</text>
        <dbReference type="Rhea" id="RHEA:40151"/>
        <dbReference type="ChEBI" id="CHEBI:15377"/>
        <dbReference type="ChEBI" id="CHEBI:15378"/>
        <dbReference type="ChEBI" id="CHEBI:32395"/>
        <dbReference type="ChEBI" id="CHEBI:57287"/>
        <dbReference type="ChEBI" id="CHEBI:57368"/>
    </reaction>
    <physiologicalReaction direction="left-to-right" evidence="13">
        <dbReference type="Rhea" id="RHEA:40152"/>
    </physiologicalReaction>
</comment>
<gene>
    <name evidence="25" type="ORF">QJ521_06360</name>
</gene>
<evidence type="ECO:0000256" key="9">
    <source>
        <dbReference type="ARBA" id="ARBA00022946"/>
    </source>
</evidence>
<evidence type="ECO:0000256" key="13">
    <source>
        <dbReference type="ARBA" id="ARBA00035852"/>
    </source>
</evidence>
<evidence type="ECO:0000256" key="21">
    <source>
        <dbReference type="ARBA" id="ARBA00047969"/>
    </source>
</evidence>
<dbReference type="AlphaFoldDB" id="A0AAW6UDV7"/>
<evidence type="ECO:0000256" key="3">
    <source>
        <dbReference type="ARBA" id="ARBA00004632"/>
    </source>
</evidence>
<evidence type="ECO:0000313" key="25">
    <source>
        <dbReference type="EMBL" id="MDI6453178.1"/>
    </source>
</evidence>
<dbReference type="PANTHER" id="PTHR12418">
    <property type="entry name" value="ACYL-COENZYME A THIOESTERASE THEM4"/>
    <property type="match status" value="1"/>
</dbReference>
<evidence type="ECO:0000256" key="15">
    <source>
        <dbReference type="ARBA" id="ARBA00038456"/>
    </source>
</evidence>
<dbReference type="Pfam" id="PF03061">
    <property type="entry name" value="4HBT"/>
    <property type="match status" value="1"/>
</dbReference>
<dbReference type="EMBL" id="JASCXW010000019">
    <property type="protein sequence ID" value="MDI6453178.1"/>
    <property type="molecule type" value="Genomic_DNA"/>
</dbReference>
<dbReference type="InterPro" id="IPR052365">
    <property type="entry name" value="THEM4/THEM5_acyl-CoA_thioest"/>
</dbReference>
<evidence type="ECO:0000256" key="12">
    <source>
        <dbReference type="ARBA" id="ARBA00023273"/>
    </source>
</evidence>